<dbReference type="GO" id="GO:0071944">
    <property type="term" value="C:cell periphery"/>
    <property type="evidence" value="ECO:0007669"/>
    <property type="project" value="UniProtKB-ARBA"/>
</dbReference>
<evidence type="ECO:0000256" key="6">
    <source>
        <dbReference type="SAM" id="Phobius"/>
    </source>
</evidence>
<sequence length="546" mass="57471">MNRVHAESCYWILVHPRSPRNTLIGTSNAVTAVVLDNPSTSTLPVSSSTASSSASQTTSNTANSQSAPTSTSSVSPSTRLPDAPTTPPNSKSTRNMPAIVGAVVGSILLVSLLAVLLIFLHRRRKQIRKRLTFHRDMMVQRRASRHPSVLAGGAIAAAGGMAGGIVTGGMVVAGGGPGGNGAHGGEQGPMSAPPTLIRITRPSGEGGNPFEPSGDSEEVVRVVPLRRADVEDGGNIAGVGTAAAAAKRASSSSTEDSASAYSRSSSPESMDEASASSSSQEQLTSASTVTYPNLPPTAPLVPLRRPRIPSLPHVLPPIPRYTTSNSSHGMDVDLERGLESELEDDDERYPDVPRSVGHGSPEMGMEDVVVVPRRLPDPSAAAATAATAAVTGVISPRGPRPSMRRAAPIPPVPGSAPPMPIESLPPTAYIPPSTINNTPFSAPKSAPISYPSIPSSSVTKTTTTTSTPDTQPLQPQRTPRQLQLTQRIAMLQAQMADFHSRRDSGGRNVLQEMHREMMWLREHENGEWALGKTDEMPPGHQRYLRP</sequence>
<feature type="compositionally biased region" description="Low complexity" evidence="5">
    <location>
        <begin position="245"/>
        <end position="287"/>
    </location>
</feature>
<feature type="region of interest" description="Disordered" evidence="5">
    <location>
        <begin position="245"/>
        <end position="306"/>
    </location>
</feature>
<feature type="region of interest" description="Disordered" evidence="5">
    <location>
        <begin position="440"/>
        <end position="478"/>
    </location>
</feature>
<dbReference type="Proteomes" id="UP000521872">
    <property type="component" value="Unassembled WGS sequence"/>
</dbReference>
<feature type="transmembrane region" description="Helical" evidence="6">
    <location>
        <begin position="98"/>
        <end position="120"/>
    </location>
</feature>
<keyword evidence="8" id="KW-1185">Reference proteome</keyword>
<dbReference type="PANTHER" id="PTHR15549:SF30">
    <property type="entry name" value="MID2 DOMAIN-CONTAINING PROTEIN"/>
    <property type="match status" value="1"/>
</dbReference>
<evidence type="ECO:0000256" key="5">
    <source>
        <dbReference type="SAM" id="MobiDB-lite"/>
    </source>
</evidence>
<dbReference type="PANTHER" id="PTHR15549">
    <property type="entry name" value="PAIRED IMMUNOGLOBULIN-LIKE TYPE 2 RECEPTOR"/>
    <property type="match status" value="1"/>
</dbReference>
<evidence type="ECO:0000256" key="3">
    <source>
        <dbReference type="ARBA" id="ARBA00022989"/>
    </source>
</evidence>
<dbReference type="AlphaFoldDB" id="A0A8H4R8V3"/>
<comment type="subcellular location">
    <subcellularLocation>
        <location evidence="1">Membrane</location>
        <topology evidence="1">Single-pass membrane protein</topology>
    </subcellularLocation>
</comment>
<comment type="caution">
    <text evidence="7">The sequence shown here is derived from an EMBL/GenBank/DDBJ whole genome shotgun (WGS) entry which is preliminary data.</text>
</comment>
<dbReference type="Gene3D" id="1.20.5.100">
    <property type="entry name" value="Cytochrome c1, transmembrane anchor, C-terminal"/>
    <property type="match status" value="1"/>
</dbReference>
<dbReference type="EMBL" id="JAACJL010000001">
    <property type="protein sequence ID" value="KAF4623797.1"/>
    <property type="molecule type" value="Genomic_DNA"/>
</dbReference>
<gene>
    <name evidence="7" type="ORF">D9613_001281</name>
</gene>
<feature type="compositionally biased region" description="Low complexity" evidence="5">
    <location>
        <begin position="40"/>
        <end position="78"/>
    </location>
</feature>
<feature type="region of interest" description="Disordered" evidence="5">
    <location>
        <begin position="341"/>
        <end position="363"/>
    </location>
</feature>
<protein>
    <recommendedName>
        <fullName evidence="9">Transmembrane protein</fullName>
    </recommendedName>
</protein>
<feature type="compositionally biased region" description="Low complexity" evidence="5">
    <location>
        <begin position="441"/>
        <end position="478"/>
    </location>
</feature>
<feature type="region of interest" description="Disordered" evidence="5">
    <location>
        <begin position="199"/>
        <end position="219"/>
    </location>
</feature>
<organism evidence="7 8">
    <name type="scientific">Agrocybe pediades</name>
    <dbReference type="NCBI Taxonomy" id="84607"/>
    <lineage>
        <taxon>Eukaryota</taxon>
        <taxon>Fungi</taxon>
        <taxon>Dikarya</taxon>
        <taxon>Basidiomycota</taxon>
        <taxon>Agaricomycotina</taxon>
        <taxon>Agaricomycetes</taxon>
        <taxon>Agaricomycetidae</taxon>
        <taxon>Agaricales</taxon>
        <taxon>Agaricineae</taxon>
        <taxon>Strophariaceae</taxon>
        <taxon>Agrocybe</taxon>
    </lineage>
</organism>
<evidence type="ECO:0000313" key="7">
    <source>
        <dbReference type="EMBL" id="KAF4623797.1"/>
    </source>
</evidence>
<keyword evidence="2 6" id="KW-0812">Transmembrane</keyword>
<evidence type="ECO:0000313" key="8">
    <source>
        <dbReference type="Proteomes" id="UP000521872"/>
    </source>
</evidence>
<accession>A0A8H4R8V3</accession>
<keyword evidence="3 6" id="KW-1133">Transmembrane helix</keyword>
<dbReference type="InterPro" id="IPR051694">
    <property type="entry name" value="Immunoregulatory_rcpt-like"/>
</dbReference>
<reference evidence="7 8" key="1">
    <citation type="submission" date="2019-12" db="EMBL/GenBank/DDBJ databases">
        <authorList>
            <person name="Floudas D."/>
            <person name="Bentzer J."/>
            <person name="Ahren D."/>
            <person name="Johansson T."/>
            <person name="Persson P."/>
            <person name="Tunlid A."/>
        </authorList>
    </citation>
    <scope>NUCLEOTIDE SEQUENCE [LARGE SCALE GENOMIC DNA]</scope>
    <source>
        <strain evidence="7 8">CBS 102.39</strain>
    </source>
</reference>
<proteinExistence type="predicted"/>
<evidence type="ECO:0000256" key="1">
    <source>
        <dbReference type="ARBA" id="ARBA00004167"/>
    </source>
</evidence>
<evidence type="ECO:0008006" key="9">
    <source>
        <dbReference type="Google" id="ProtNLM"/>
    </source>
</evidence>
<feature type="region of interest" description="Disordered" evidence="5">
    <location>
        <begin position="40"/>
        <end position="95"/>
    </location>
</feature>
<evidence type="ECO:0000256" key="2">
    <source>
        <dbReference type="ARBA" id="ARBA00022692"/>
    </source>
</evidence>
<name>A0A8H4R8V3_9AGAR</name>
<feature type="transmembrane region" description="Helical" evidence="6">
    <location>
        <begin position="149"/>
        <end position="173"/>
    </location>
</feature>
<dbReference type="GO" id="GO:0016020">
    <property type="term" value="C:membrane"/>
    <property type="evidence" value="ECO:0007669"/>
    <property type="project" value="UniProtKB-SubCell"/>
</dbReference>
<evidence type="ECO:0000256" key="4">
    <source>
        <dbReference type="ARBA" id="ARBA00023136"/>
    </source>
</evidence>
<keyword evidence="4 6" id="KW-0472">Membrane</keyword>